<keyword evidence="8" id="KW-1185">Reference proteome</keyword>
<dbReference type="Proteomes" id="UP000008694">
    <property type="component" value="Unassembled WGS sequence"/>
</dbReference>
<dbReference type="PANTHER" id="PTHR31232:SF43">
    <property type="entry name" value="S-PROTEIN HOMOLOG 29-RELATED"/>
    <property type="match status" value="1"/>
</dbReference>
<dbReference type="EMBL" id="GL348713">
    <property type="protein sequence ID" value="EFH68490.1"/>
    <property type="molecule type" value="Genomic_DNA"/>
</dbReference>
<keyword evidence="5 6" id="KW-0732">Signal</keyword>
<dbReference type="OrthoDB" id="1900999at2759"/>
<accession>D7KE61</accession>
<dbReference type="Pfam" id="PF05938">
    <property type="entry name" value="Self-incomp_S1"/>
    <property type="match status" value="1"/>
</dbReference>
<reference evidence="8" key="1">
    <citation type="journal article" date="2011" name="Nat. Genet.">
        <title>The Arabidopsis lyrata genome sequence and the basis of rapid genome size change.</title>
        <authorList>
            <person name="Hu T.T."/>
            <person name="Pattyn P."/>
            <person name="Bakker E.G."/>
            <person name="Cao J."/>
            <person name="Cheng J.-F."/>
            <person name="Clark R.M."/>
            <person name="Fahlgren N."/>
            <person name="Fawcett J.A."/>
            <person name="Grimwood J."/>
            <person name="Gundlach H."/>
            <person name="Haberer G."/>
            <person name="Hollister J.D."/>
            <person name="Ossowski S."/>
            <person name="Ottilar R.P."/>
            <person name="Salamov A.A."/>
            <person name="Schneeberger K."/>
            <person name="Spannagl M."/>
            <person name="Wang X."/>
            <person name="Yang L."/>
            <person name="Nasrallah M.E."/>
            <person name="Bergelson J."/>
            <person name="Carrington J.C."/>
            <person name="Gaut B.S."/>
            <person name="Schmutz J."/>
            <person name="Mayer K.F.X."/>
            <person name="Van de Peer Y."/>
            <person name="Grigoriev I.V."/>
            <person name="Nordborg M."/>
            <person name="Weigel D."/>
            <person name="Guo Y.-L."/>
        </authorList>
    </citation>
    <scope>NUCLEOTIDE SEQUENCE [LARGE SCALE GENOMIC DNA]</scope>
    <source>
        <strain evidence="8">cv. MN47</strain>
    </source>
</reference>
<dbReference type="GO" id="GO:0060320">
    <property type="term" value="P:rejection of self pollen"/>
    <property type="evidence" value="ECO:0007669"/>
    <property type="project" value="UniProtKB-KW"/>
</dbReference>
<evidence type="ECO:0000256" key="2">
    <source>
        <dbReference type="ARBA" id="ARBA00005581"/>
    </source>
</evidence>
<evidence type="ECO:0000313" key="7">
    <source>
        <dbReference type="EMBL" id="EFH68490.1"/>
    </source>
</evidence>
<evidence type="ECO:0000256" key="1">
    <source>
        <dbReference type="ARBA" id="ARBA00004613"/>
    </source>
</evidence>
<dbReference type="HOGENOM" id="CLU_125658_0_1_1"/>
<organism evidence="8">
    <name type="scientific">Arabidopsis lyrata subsp. lyrata</name>
    <name type="common">Lyre-leaved rock-cress</name>
    <dbReference type="NCBI Taxonomy" id="81972"/>
    <lineage>
        <taxon>Eukaryota</taxon>
        <taxon>Viridiplantae</taxon>
        <taxon>Streptophyta</taxon>
        <taxon>Embryophyta</taxon>
        <taxon>Tracheophyta</taxon>
        <taxon>Spermatophyta</taxon>
        <taxon>Magnoliopsida</taxon>
        <taxon>eudicotyledons</taxon>
        <taxon>Gunneridae</taxon>
        <taxon>Pentapetalae</taxon>
        <taxon>rosids</taxon>
        <taxon>malvids</taxon>
        <taxon>Brassicales</taxon>
        <taxon>Brassicaceae</taxon>
        <taxon>Camelineae</taxon>
        <taxon>Arabidopsis</taxon>
    </lineage>
</organism>
<evidence type="ECO:0000256" key="6">
    <source>
        <dbReference type="RuleBase" id="RU367044"/>
    </source>
</evidence>
<evidence type="ECO:0000256" key="5">
    <source>
        <dbReference type="ARBA" id="ARBA00022729"/>
    </source>
</evidence>
<dbReference type="AlphaFoldDB" id="D7KE61"/>
<feature type="signal peptide" evidence="6">
    <location>
        <begin position="1"/>
        <end position="23"/>
    </location>
</feature>
<protein>
    <recommendedName>
        <fullName evidence="6">S-protein homolog</fullName>
    </recommendedName>
</protein>
<dbReference type="Gramene" id="scaffold_100431.1">
    <property type="protein sequence ID" value="scaffold_100431.1"/>
    <property type="gene ID" value="scaffold_100431.1"/>
</dbReference>
<sequence>MRNLPKIYIVFLFVFLSFGSGYGVQPFWPDTVVTMTNLIENQEKSGPPLTVHCKSKQDDLGSHVVPFKQEYHFKFQTNLWKTTLFFCTFQWDKQLKQFDIFDALRDQDVCYLCNWTIKADGACRLGKKQKCFPWK</sequence>
<dbReference type="PANTHER" id="PTHR31232">
    <property type="match status" value="1"/>
</dbReference>
<feature type="chain" id="PRO_5025093514" description="S-protein homolog" evidence="6">
    <location>
        <begin position="24"/>
        <end position="135"/>
    </location>
</feature>
<evidence type="ECO:0000256" key="4">
    <source>
        <dbReference type="ARBA" id="ARBA00022525"/>
    </source>
</evidence>
<dbReference type="eggNOG" id="ENOG502S7CQ">
    <property type="taxonomic scope" value="Eukaryota"/>
</dbReference>
<name>D7KE61_ARALL</name>
<dbReference type="GO" id="GO:0005576">
    <property type="term" value="C:extracellular region"/>
    <property type="evidence" value="ECO:0007669"/>
    <property type="project" value="UniProtKB-SubCell"/>
</dbReference>
<proteinExistence type="inferred from homology"/>
<dbReference type="KEGG" id="aly:9325583"/>
<keyword evidence="3 6" id="KW-0713">Self-incompatibility</keyword>
<keyword evidence="4 6" id="KW-0964">Secreted</keyword>
<comment type="similarity">
    <text evidence="2 6">Belongs to the plant self-incompatibility (S1) protein family.</text>
</comment>
<evidence type="ECO:0000313" key="8">
    <source>
        <dbReference type="Proteomes" id="UP000008694"/>
    </source>
</evidence>
<dbReference type="InterPro" id="IPR010264">
    <property type="entry name" value="Self-incomp_S1"/>
</dbReference>
<evidence type="ECO:0000256" key="3">
    <source>
        <dbReference type="ARBA" id="ARBA00022471"/>
    </source>
</evidence>
<gene>
    <name evidence="7" type="ORF">ARALYDRAFT_887637</name>
</gene>
<comment type="subcellular location">
    <subcellularLocation>
        <location evidence="1 6">Secreted</location>
    </subcellularLocation>
</comment>